<dbReference type="Proteomes" id="UP000011014">
    <property type="component" value="Unassembled WGS sequence"/>
</dbReference>
<comment type="similarity">
    <text evidence="1">Belongs to the recoverin family.</text>
</comment>
<dbReference type="AlphaFoldDB" id="E4YMB1"/>
<gene>
    <name evidence="7" type="ORF">GSOID_T00029642001</name>
</gene>
<dbReference type="InterPro" id="IPR011992">
    <property type="entry name" value="EF-hand-dom_pair"/>
</dbReference>
<evidence type="ECO:0000256" key="4">
    <source>
        <dbReference type="ARBA" id="ARBA00022737"/>
    </source>
</evidence>
<reference evidence="7" key="1">
    <citation type="journal article" date="2010" name="Science">
        <title>Plasticity of animal genome architecture unmasked by rapid evolution of a pelagic tunicate.</title>
        <authorList>
            <person name="Denoeud F."/>
            <person name="Henriet S."/>
            <person name="Mungpakdee S."/>
            <person name="Aury J.M."/>
            <person name="Da Silva C."/>
            <person name="Brinkmann H."/>
            <person name="Mikhaleva J."/>
            <person name="Olsen L.C."/>
            <person name="Jubin C."/>
            <person name="Canestro C."/>
            <person name="Bouquet J.M."/>
            <person name="Danks G."/>
            <person name="Poulain J."/>
            <person name="Campsteijn C."/>
            <person name="Adamski M."/>
            <person name="Cross I."/>
            <person name="Yadetie F."/>
            <person name="Muffato M."/>
            <person name="Louis A."/>
            <person name="Butcher S."/>
            <person name="Tsagkogeorga G."/>
            <person name="Konrad A."/>
            <person name="Singh S."/>
            <person name="Jensen M.F."/>
            <person name="Cong E.H."/>
            <person name="Eikeseth-Otteraa H."/>
            <person name="Noel B."/>
            <person name="Anthouard V."/>
            <person name="Porcel B.M."/>
            <person name="Kachouri-Lafond R."/>
            <person name="Nishino A."/>
            <person name="Ugolini M."/>
            <person name="Chourrout P."/>
            <person name="Nishida H."/>
            <person name="Aasland R."/>
            <person name="Huzurbazar S."/>
            <person name="Westhof E."/>
            <person name="Delsuc F."/>
            <person name="Lehrach H."/>
            <person name="Reinhardt R."/>
            <person name="Weissenbach J."/>
            <person name="Roy S.W."/>
            <person name="Artiguenave F."/>
            <person name="Postlethwait J.H."/>
            <person name="Manak J.R."/>
            <person name="Thompson E.M."/>
            <person name="Jaillon O."/>
            <person name="Du Pasquier L."/>
            <person name="Boudinot P."/>
            <person name="Liberles D.A."/>
            <person name="Volff J.N."/>
            <person name="Philippe H."/>
            <person name="Lenhard B."/>
            <person name="Roest Crollius H."/>
            <person name="Wincker P."/>
            <person name="Chourrout D."/>
        </authorList>
    </citation>
    <scope>NUCLEOTIDE SEQUENCE [LARGE SCALE GENOMIC DNA]</scope>
</reference>
<keyword evidence="2" id="KW-0519">Myristate</keyword>
<keyword evidence="3" id="KW-0479">Metal-binding</keyword>
<dbReference type="InterPro" id="IPR002048">
    <property type="entry name" value="EF_hand_dom"/>
</dbReference>
<evidence type="ECO:0000256" key="3">
    <source>
        <dbReference type="ARBA" id="ARBA00022723"/>
    </source>
</evidence>
<feature type="domain" description="EF-hand" evidence="6">
    <location>
        <begin position="61"/>
        <end position="96"/>
    </location>
</feature>
<evidence type="ECO:0000256" key="5">
    <source>
        <dbReference type="ARBA" id="ARBA00023288"/>
    </source>
</evidence>
<dbReference type="PANTHER" id="PTHR23055">
    <property type="entry name" value="CALCIUM BINDING PROTEINS"/>
    <property type="match status" value="1"/>
</dbReference>
<evidence type="ECO:0000256" key="2">
    <source>
        <dbReference type="ARBA" id="ARBA00022707"/>
    </source>
</evidence>
<dbReference type="PANTHER" id="PTHR23055:SF178">
    <property type="entry name" value="NEUROCALCIN HOMOLOG"/>
    <property type="match status" value="1"/>
</dbReference>
<evidence type="ECO:0000259" key="6">
    <source>
        <dbReference type="PROSITE" id="PS50222"/>
    </source>
</evidence>
<protein>
    <recommendedName>
        <fullName evidence="6">EF-hand domain-containing protein</fullName>
    </recommendedName>
</protein>
<dbReference type="Gene3D" id="1.10.238.10">
    <property type="entry name" value="EF-hand"/>
    <property type="match status" value="1"/>
</dbReference>
<accession>E4YMB1</accession>
<proteinExistence type="inferred from homology"/>
<name>E4YMB1_OIKDI</name>
<sequence length="355" mass="41116">MGAQKSTLSPAKLRDLTNKTLWSVDEIKILYMSCFPRSSYKKVLSRKQFLEIYEEFFPESEAETFTNFVFNVFDDKNNEELTFLEFLQALSLKSQAEPLAFRMYDTDEDGKIVYGDVFELYEAILSILGEDADCENSNKLRVDRLFEFYDSGPRVSLNRNLSDKTEPRNHNDEYLDARGFQILDADFLGRSKERLDEQLQSIKTRISSTLQNYEHDVELCDEAEIEQVCKFHWASDIEAVEEYIKNDEFRRGFYEDVQVLVVGKKTVDRKRTHVLRGILQALEQSAEEFGSEDMDLASEYDSANGLKRLHNALSSTQQLIDRLDSLAPEIMNVISNSKSDIKQVQNRNLQAAYLL</sequence>
<dbReference type="GO" id="GO:0005509">
    <property type="term" value="F:calcium ion binding"/>
    <property type="evidence" value="ECO:0007669"/>
    <property type="project" value="InterPro"/>
</dbReference>
<keyword evidence="4" id="KW-0677">Repeat</keyword>
<dbReference type="PROSITE" id="PS50222">
    <property type="entry name" value="EF_HAND_2"/>
    <property type="match status" value="1"/>
</dbReference>
<dbReference type="SUPFAM" id="SSF47473">
    <property type="entry name" value="EF-hand"/>
    <property type="match status" value="1"/>
</dbReference>
<organism evidence="7">
    <name type="scientific">Oikopleura dioica</name>
    <name type="common">Tunicate</name>
    <dbReference type="NCBI Taxonomy" id="34765"/>
    <lineage>
        <taxon>Eukaryota</taxon>
        <taxon>Metazoa</taxon>
        <taxon>Chordata</taxon>
        <taxon>Tunicata</taxon>
        <taxon>Appendicularia</taxon>
        <taxon>Copelata</taxon>
        <taxon>Oikopleuridae</taxon>
        <taxon>Oikopleura</taxon>
    </lineage>
</organism>
<evidence type="ECO:0000313" key="7">
    <source>
        <dbReference type="EMBL" id="CBY36620.1"/>
    </source>
</evidence>
<dbReference type="EMBL" id="FN654810">
    <property type="protein sequence ID" value="CBY36620.1"/>
    <property type="molecule type" value="Genomic_DNA"/>
</dbReference>
<keyword evidence="5" id="KW-0449">Lipoprotein</keyword>
<dbReference type="InterPro" id="IPR028846">
    <property type="entry name" value="Recoverin"/>
</dbReference>
<evidence type="ECO:0000256" key="1">
    <source>
        <dbReference type="ARBA" id="ARBA00006049"/>
    </source>
</evidence>